<dbReference type="EMBL" id="QCYY01003399">
    <property type="protein sequence ID" value="ROT63678.1"/>
    <property type="molecule type" value="Genomic_DNA"/>
</dbReference>
<feature type="compositionally biased region" description="Basic and acidic residues" evidence="1">
    <location>
        <begin position="292"/>
        <end position="308"/>
    </location>
</feature>
<dbReference type="AlphaFoldDB" id="A0A3R7PET8"/>
<feature type="compositionally biased region" description="Basic and acidic residues" evidence="1">
    <location>
        <begin position="365"/>
        <end position="376"/>
    </location>
</feature>
<feature type="region of interest" description="Disordered" evidence="1">
    <location>
        <begin position="494"/>
        <end position="547"/>
    </location>
</feature>
<sequence>MGEVAGKRRIDYSDLGFGPPKPKKKKEDMIKRGSDIGQAVVYKKVGIRSAGDRVKAPGGPGKSRNDSDDGYSDNDDYPPPQPKYERRPMPKAADINSAFDALLAATPMTPSSNQTTNYVNNDSDSDYSDWEKYYARDSGSESEEEEVAQESDIKSLCEEKEGVTGRNADVTSKEENNDVSECKTEEVEETGDEYKPNISTAVTEEEETKQVDVVDHGNSQMALTPEPEEPVKTEEPEESKPDIAEERLTPPLHYFNPNSAKDEQKEVDDEPDMIEEACSDNIQTEVTSETLEESREALDPVEESRMEIDQPYEMSEDQNDSENDCKSAEVEDYYHDDASVEGSSHIADRVDEKVTQKVEPKIVQRIGIEKEEKESLEGEGSDVEDHPSGIHSSQTRLESGSESIAEPMRVSDVTTSSGSGTTYMLVAVDAHGNTVPTVPTPALSEGGSNLVAVEATMEDGTTRTLYIDPSQLGPNVDLNNLMLHIDTSGQEHVIIPSSSSSDSETPSLDHSMSEGQDKNYADPQPKNDAGAVELEHYELPQEKGETS</sequence>
<evidence type="ECO:0000256" key="1">
    <source>
        <dbReference type="SAM" id="MobiDB-lite"/>
    </source>
</evidence>
<comment type="caution">
    <text evidence="2">The sequence shown here is derived from an EMBL/GenBank/DDBJ whole genome shotgun (WGS) entry which is preliminary data.</text>
</comment>
<dbReference type="OrthoDB" id="6381815at2759"/>
<feature type="compositionally biased region" description="Basic and acidic residues" evidence="1">
    <location>
        <begin position="533"/>
        <end position="547"/>
    </location>
</feature>
<feature type="compositionally biased region" description="Polar residues" evidence="1">
    <location>
        <begin position="280"/>
        <end position="289"/>
    </location>
</feature>
<reference evidence="2 3" key="1">
    <citation type="submission" date="2018-04" db="EMBL/GenBank/DDBJ databases">
        <authorList>
            <person name="Zhang X."/>
            <person name="Yuan J."/>
            <person name="Li F."/>
            <person name="Xiang J."/>
        </authorList>
    </citation>
    <scope>NUCLEOTIDE SEQUENCE [LARGE SCALE GENOMIC DNA]</scope>
    <source>
        <tissue evidence="2">Muscle</tissue>
    </source>
</reference>
<name>A0A3R7PET8_PENVA</name>
<gene>
    <name evidence="2" type="ORF">C7M84_018435</name>
</gene>
<organism evidence="2 3">
    <name type="scientific">Penaeus vannamei</name>
    <name type="common">Whiteleg shrimp</name>
    <name type="synonym">Litopenaeus vannamei</name>
    <dbReference type="NCBI Taxonomy" id="6689"/>
    <lineage>
        <taxon>Eukaryota</taxon>
        <taxon>Metazoa</taxon>
        <taxon>Ecdysozoa</taxon>
        <taxon>Arthropoda</taxon>
        <taxon>Crustacea</taxon>
        <taxon>Multicrustacea</taxon>
        <taxon>Malacostraca</taxon>
        <taxon>Eumalacostraca</taxon>
        <taxon>Eucarida</taxon>
        <taxon>Decapoda</taxon>
        <taxon>Dendrobranchiata</taxon>
        <taxon>Penaeoidea</taxon>
        <taxon>Penaeidae</taxon>
        <taxon>Penaeus</taxon>
    </lineage>
</organism>
<feature type="compositionally biased region" description="Basic and acidic residues" evidence="1">
    <location>
        <begin position="25"/>
        <end position="34"/>
    </location>
</feature>
<feature type="compositionally biased region" description="Basic and acidic residues" evidence="1">
    <location>
        <begin position="1"/>
        <end position="12"/>
    </location>
</feature>
<feature type="compositionally biased region" description="Acidic residues" evidence="1">
    <location>
        <begin position="265"/>
        <end position="278"/>
    </location>
</feature>
<feature type="compositionally biased region" description="Basic and acidic residues" evidence="1">
    <location>
        <begin position="323"/>
        <end position="333"/>
    </location>
</feature>
<evidence type="ECO:0000313" key="2">
    <source>
        <dbReference type="EMBL" id="ROT63678.1"/>
    </source>
</evidence>
<feature type="compositionally biased region" description="Basic and acidic residues" evidence="1">
    <location>
        <begin position="129"/>
        <end position="139"/>
    </location>
</feature>
<protein>
    <submittedName>
        <fullName evidence="2">Uncharacterized protein</fullName>
    </submittedName>
</protein>
<feature type="compositionally biased region" description="Polar residues" evidence="1">
    <location>
        <begin position="390"/>
        <end position="402"/>
    </location>
</feature>
<feature type="compositionally biased region" description="Basic and acidic residues" evidence="1">
    <location>
        <begin position="151"/>
        <end position="163"/>
    </location>
</feature>
<feature type="compositionally biased region" description="Basic and acidic residues" evidence="1">
    <location>
        <begin position="511"/>
        <end position="520"/>
    </location>
</feature>
<evidence type="ECO:0000313" key="3">
    <source>
        <dbReference type="Proteomes" id="UP000283509"/>
    </source>
</evidence>
<feature type="compositionally biased region" description="Basic and acidic residues" evidence="1">
    <location>
        <begin position="171"/>
        <end position="185"/>
    </location>
</feature>
<feature type="compositionally biased region" description="Basic and acidic residues" evidence="1">
    <location>
        <begin position="229"/>
        <end position="248"/>
    </location>
</feature>
<feature type="region of interest" description="Disordered" evidence="1">
    <location>
        <begin position="365"/>
        <end position="405"/>
    </location>
</feature>
<feature type="region of interest" description="Disordered" evidence="1">
    <location>
        <begin position="1"/>
        <end position="333"/>
    </location>
</feature>
<accession>A0A3R7PET8</accession>
<feature type="compositionally biased region" description="Low complexity" evidence="1">
    <location>
        <begin position="494"/>
        <end position="510"/>
    </location>
</feature>
<feature type="compositionally biased region" description="Acidic residues" evidence="1">
    <location>
        <begin position="140"/>
        <end position="149"/>
    </location>
</feature>
<proteinExistence type="predicted"/>
<keyword evidence="3" id="KW-1185">Reference proteome</keyword>
<dbReference type="Proteomes" id="UP000283509">
    <property type="component" value="Unassembled WGS sequence"/>
</dbReference>
<reference evidence="2 3" key="2">
    <citation type="submission" date="2019-01" db="EMBL/GenBank/DDBJ databases">
        <title>The decoding of complex shrimp genome reveals the adaptation for benthos swimmer, frequently molting mechanism and breeding impact on genome.</title>
        <authorList>
            <person name="Sun Y."/>
            <person name="Gao Y."/>
            <person name="Yu Y."/>
        </authorList>
    </citation>
    <scope>NUCLEOTIDE SEQUENCE [LARGE SCALE GENOMIC DNA]</scope>
    <source>
        <tissue evidence="2">Muscle</tissue>
    </source>
</reference>